<name>A0A6E8W010_ANOCL</name>
<evidence type="ECO:0000313" key="1">
    <source>
        <dbReference type="EnsemblMetazoa" id="ACON010306-PA"/>
    </source>
</evidence>
<reference evidence="1" key="2">
    <citation type="submission" date="2020-05" db="UniProtKB">
        <authorList>
            <consortium name="EnsemblMetazoa"/>
        </authorList>
    </citation>
    <scope>IDENTIFICATION</scope>
    <source>
        <strain evidence="1">Ngousso</strain>
    </source>
</reference>
<keyword evidence="2" id="KW-1185">Reference proteome</keyword>
<organism evidence="1 2">
    <name type="scientific">Anopheles coluzzii</name>
    <name type="common">African malaria mosquito</name>
    <dbReference type="NCBI Taxonomy" id="1518534"/>
    <lineage>
        <taxon>Eukaryota</taxon>
        <taxon>Metazoa</taxon>
        <taxon>Ecdysozoa</taxon>
        <taxon>Arthropoda</taxon>
        <taxon>Hexapoda</taxon>
        <taxon>Insecta</taxon>
        <taxon>Pterygota</taxon>
        <taxon>Neoptera</taxon>
        <taxon>Endopterygota</taxon>
        <taxon>Diptera</taxon>
        <taxon>Nematocera</taxon>
        <taxon>Culicoidea</taxon>
        <taxon>Culicidae</taxon>
        <taxon>Anophelinae</taxon>
        <taxon>Anopheles</taxon>
    </lineage>
</organism>
<evidence type="ECO:0000313" key="2">
    <source>
        <dbReference type="Proteomes" id="UP001105220"/>
    </source>
</evidence>
<reference key="1">
    <citation type="journal article" date="2019" name="Genes (Basel)">
        <title>A High-Quality De novo Genome Assembly from a Single Mosquito Using PacBio Sequencing.</title>
        <authorList>
            <person name="Kingan S.B."/>
            <person name="Heaton H."/>
            <person name="Cudini J."/>
            <person name="Lambert C.C."/>
            <person name="Baybayan P."/>
            <person name="Galvin B.D."/>
            <person name="Durbin R."/>
            <person name="Korlach J."/>
            <person name="Lawniczak M.K.N."/>
        </authorList>
    </citation>
    <scope>NUCLEOTIDE SEQUENCE [LARGE SCALE GENOMIC DNA]</scope>
    <source>
        <strain>Mali-NIH</strain>
    </source>
</reference>
<proteinExistence type="predicted"/>
<sequence length="65" mass="8006">MTTMFTIQELYSKLNKIWYFQIKLDRKLKKFRNLHYIQCITVPHRTSRSINFRGGVYSTNNSYRR</sequence>
<accession>A0A6E8W010</accession>
<dbReference type="AlphaFoldDB" id="A0A6E8W010"/>
<dbReference type="EnsemblMetazoa" id="ACON010306-RA">
    <property type="protein sequence ID" value="ACON010306-PA"/>
    <property type="gene ID" value="ACON010306"/>
</dbReference>
<dbReference type="VEuPathDB" id="VectorBase:ACON010306"/>
<dbReference type="Proteomes" id="UP001105220">
    <property type="component" value="Unplaced"/>
</dbReference>
<protein>
    <submittedName>
        <fullName evidence="1">Uncharacterized protein</fullName>
    </submittedName>
</protein>